<feature type="domain" description="UvrD-like helicase C-terminal" evidence="18">
    <location>
        <begin position="508"/>
        <end position="805"/>
    </location>
</feature>
<protein>
    <recommendedName>
        <fullName evidence="12">DNA 3'-5' helicase</fullName>
        <ecNumber evidence="12">5.6.2.4</ecNumber>
    </recommendedName>
    <alternativeName>
        <fullName evidence="13">DNA 3'-5' helicase II</fullName>
    </alternativeName>
</protein>
<dbReference type="AlphaFoldDB" id="A0A0E9MP42"/>
<dbReference type="Gene3D" id="3.90.320.10">
    <property type="match status" value="1"/>
</dbReference>
<dbReference type="InterPro" id="IPR038726">
    <property type="entry name" value="PDDEXK_AddAB-type"/>
</dbReference>
<evidence type="ECO:0000256" key="12">
    <source>
        <dbReference type="ARBA" id="ARBA00034808"/>
    </source>
</evidence>
<evidence type="ECO:0000256" key="4">
    <source>
        <dbReference type="ARBA" id="ARBA00022801"/>
    </source>
</evidence>
<evidence type="ECO:0000259" key="18">
    <source>
        <dbReference type="PROSITE" id="PS51217"/>
    </source>
</evidence>
<keyword evidence="1" id="KW-0540">Nuclease</keyword>
<dbReference type="InterPro" id="IPR011604">
    <property type="entry name" value="PDDEXK-like_dom_sf"/>
</dbReference>
<evidence type="ECO:0000256" key="16">
    <source>
        <dbReference type="SAM" id="MobiDB-lite"/>
    </source>
</evidence>
<keyword evidence="2 15" id="KW-0547">Nucleotide-binding</keyword>
<dbReference type="Pfam" id="PF12705">
    <property type="entry name" value="PDDEXK_1"/>
    <property type="match status" value="1"/>
</dbReference>
<dbReference type="GO" id="GO:0000725">
    <property type="term" value="P:recombinational repair"/>
    <property type="evidence" value="ECO:0007669"/>
    <property type="project" value="TreeGrafter"/>
</dbReference>
<dbReference type="SUPFAM" id="SSF52540">
    <property type="entry name" value="P-loop containing nucleoside triphosphate hydrolases"/>
    <property type="match status" value="1"/>
</dbReference>
<dbReference type="InterPro" id="IPR027417">
    <property type="entry name" value="P-loop_NTPase"/>
</dbReference>
<dbReference type="GO" id="GO:0043138">
    <property type="term" value="F:3'-5' DNA helicase activity"/>
    <property type="evidence" value="ECO:0007669"/>
    <property type="project" value="UniProtKB-EC"/>
</dbReference>
<sequence>MRPLPRLKDEQLAASDPHAQVWLSASAGTGKTQVLVARVLRLLLRPGTDPSSILCLTFTKAGAAEMANRLSERLAHWVRLPGPELAAELKALGEDFGPAAQTQARGLFARVLDARGGGLRIQTIHSFAQALLASFPLEAGLAPGMRPLEGREEAALARRVLADLVLQAEREGRRGLIADLQALSRRLGEEGAEMFLRDCARAADAMEQLPSGIAPFVRRALEIPIDDIEAHIAEQCGDALFDLASLEQVAFDNRDWGTAKGLDRAGIIGRWRGLSPGDRALALEELHSVWATAKGDPRSFGKGQAPQTGGYAELASRLHGRCKELIELRVRARLADLFAAALEAGRAYARAYAEAKRAAGVVDFDDLIRATVRLLGEPGMGEWIRFKLDQATDHILVDEAQDTNVNQWRIIKALADEFFAGDGADGLKIRTIFSVGDYKQAIFGFQGTDPIFFAAARDYFAGQAAGVKKRKGLQDLSLDRSFRSTPPVLEAVDATIAGLPESALGAGVRIEPHRSGVPGPGLVTLWKPVSAEQAEDEDGEEGWVDDAQRRFATDLARQIKTWLAEPMMLGKGPLRPQDIMVLVRKRGDLASTIVARLYAEGVPVAGLDRLRLNAPLAVRDLLAAARFALQPDDDLTLASLLVSPLIGWSQEELLAHAVPRKGSLWRHIRELANKHPFVSSEVEKRASTCSELALLDFARSERMKGAVEQLTTMLNAADFTTPYRFFEGILSGPLDGRRKLLGRLGEEARDPVEELLSAALAFERQATPSLQRFLDWFDRGDVDIVRDPSQPLDAVRVMTAHGAKGLQAPLVILADATTDPGANRRNRLDWRVEGLDEPLPLFRPRKDELAGSLADDLAEAERKDREEHWRLLYVAMTRAEERLYVGGALGPRAKGVPPEDSWYAAVERGLKALGAEPLDDGRLEWAGRSPQPVARPKPAEKPVAPPSAPLPGWSRSPAPQEARPPRPLAPSSIGLDDAADPPPSPQMRAAAERGRLLHALFERLPSIQPELRAEAGERWLAGAGGVADPQLRSELIGVSCAVIADPRFAAVFAPDALAEVPLAAVVEGQVIAGKVDRLHVSDERVLVVDFKTNRRAPATLAEAPESHLKQMAAYAAALARVFPDRPVEAALLYTAGPVLLPLDADTLARFKPGFAEV</sequence>
<keyword evidence="20" id="KW-1185">Reference proteome</keyword>
<evidence type="ECO:0000256" key="7">
    <source>
        <dbReference type="ARBA" id="ARBA00022840"/>
    </source>
</evidence>
<dbReference type="OrthoDB" id="9810135at2"/>
<evidence type="ECO:0000256" key="3">
    <source>
        <dbReference type="ARBA" id="ARBA00022763"/>
    </source>
</evidence>
<evidence type="ECO:0000259" key="17">
    <source>
        <dbReference type="PROSITE" id="PS51198"/>
    </source>
</evidence>
<keyword evidence="7 15" id="KW-0067">ATP-binding</keyword>
<feature type="region of interest" description="Disordered" evidence="16">
    <location>
        <begin position="921"/>
        <end position="988"/>
    </location>
</feature>
<dbReference type="GO" id="GO:0003677">
    <property type="term" value="F:DNA binding"/>
    <property type="evidence" value="ECO:0007669"/>
    <property type="project" value="UniProtKB-KW"/>
</dbReference>
<reference evidence="19 20" key="1">
    <citation type="submission" date="2015-04" db="EMBL/GenBank/DDBJ databases">
        <title>Whole genome shotgun sequence of Sphingomonas changbaiensis NBRC 104936.</title>
        <authorList>
            <person name="Katano-Makiyama Y."/>
            <person name="Hosoyama A."/>
            <person name="Hashimoto M."/>
            <person name="Noguchi M."/>
            <person name="Tsuchikane K."/>
            <person name="Ohji S."/>
            <person name="Yamazoe A."/>
            <person name="Ichikawa N."/>
            <person name="Kimura A."/>
            <person name="Fujita N."/>
        </authorList>
    </citation>
    <scope>NUCLEOTIDE SEQUENCE [LARGE SCALE GENOMIC DNA]</scope>
    <source>
        <strain evidence="19 20">NBRC 104936</strain>
    </source>
</reference>
<dbReference type="GO" id="GO:0033202">
    <property type="term" value="C:DNA helicase complex"/>
    <property type="evidence" value="ECO:0007669"/>
    <property type="project" value="TreeGrafter"/>
</dbReference>
<keyword evidence="10" id="KW-0413">Isomerase</keyword>
<dbReference type="PANTHER" id="PTHR11070">
    <property type="entry name" value="UVRD / RECB / PCRA DNA HELICASE FAMILY MEMBER"/>
    <property type="match status" value="1"/>
</dbReference>
<gene>
    <name evidence="19" type="primary">addA</name>
    <name evidence="19" type="ORF">SCH01S_21_00520</name>
</gene>
<proteinExistence type="predicted"/>
<dbReference type="Gene3D" id="3.30.160.800">
    <property type="match status" value="1"/>
</dbReference>
<dbReference type="SUPFAM" id="SSF52980">
    <property type="entry name" value="Restriction endonuclease-like"/>
    <property type="match status" value="1"/>
</dbReference>
<dbReference type="PROSITE" id="PS51198">
    <property type="entry name" value="UVRD_HELICASE_ATP_BIND"/>
    <property type="match status" value="1"/>
</dbReference>
<dbReference type="GO" id="GO:0005524">
    <property type="term" value="F:ATP binding"/>
    <property type="evidence" value="ECO:0007669"/>
    <property type="project" value="UniProtKB-UniRule"/>
</dbReference>
<evidence type="ECO:0000256" key="13">
    <source>
        <dbReference type="ARBA" id="ARBA00034923"/>
    </source>
</evidence>
<dbReference type="EMBL" id="BBWU01000021">
    <property type="protein sequence ID" value="GAO38865.1"/>
    <property type="molecule type" value="Genomic_DNA"/>
</dbReference>
<keyword evidence="9" id="KW-0234">DNA repair</keyword>
<dbReference type="GO" id="GO:0004527">
    <property type="term" value="F:exonuclease activity"/>
    <property type="evidence" value="ECO:0007669"/>
    <property type="project" value="UniProtKB-KW"/>
</dbReference>
<dbReference type="NCBIfam" id="TIGR02784">
    <property type="entry name" value="addA_alphas"/>
    <property type="match status" value="1"/>
</dbReference>
<keyword evidence="5 15" id="KW-0347">Helicase</keyword>
<evidence type="ECO:0000313" key="19">
    <source>
        <dbReference type="EMBL" id="GAO38865.1"/>
    </source>
</evidence>
<organism evidence="19 20">
    <name type="scientific">Sphingomonas changbaiensis NBRC 104936</name>
    <dbReference type="NCBI Taxonomy" id="1219043"/>
    <lineage>
        <taxon>Bacteria</taxon>
        <taxon>Pseudomonadati</taxon>
        <taxon>Pseudomonadota</taxon>
        <taxon>Alphaproteobacteria</taxon>
        <taxon>Sphingomonadales</taxon>
        <taxon>Sphingomonadaceae</taxon>
        <taxon>Sphingomonas</taxon>
    </lineage>
</organism>
<dbReference type="STRING" id="1219043.SCH01S_21_00520"/>
<dbReference type="EC" id="5.6.2.4" evidence="12"/>
<dbReference type="InterPro" id="IPR014016">
    <property type="entry name" value="UvrD-like_ATP-bd"/>
</dbReference>
<comment type="caution">
    <text evidence="19">The sequence shown here is derived from an EMBL/GenBank/DDBJ whole genome shotgun (WGS) entry which is preliminary data.</text>
</comment>
<evidence type="ECO:0000256" key="14">
    <source>
        <dbReference type="ARBA" id="ARBA00048988"/>
    </source>
</evidence>
<evidence type="ECO:0000256" key="11">
    <source>
        <dbReference type="ARBA" id="ARBA00034617"/>
    </source>
</evidence>
<dbReference type="GO" id="GO:0005829">
    <property type="term" value="C:cytosol"/>
    <property type="evidence" value="ECO:0007669"/>
    <property type="project" value="TreeGrafter"/>
</dbReference>
<dbReference type="RefSeq" id="WP_046347704.1">
    <property type="nucleotide sequence ID" value="NZ_BBWU01000021.1"/>
</dbReference>
<dbReference type="Pfam" id="PF00580">
    <property type="entry name" value="UvrD-helicase"/>
    <property type="match status" value="1"/>
</dbReference>
<evidence type="ECO:0000256" key="2">
    <source>
        <dbReference type="ARBA" id="ARBA00022741"/>
    </source>
</evidence>
<evidence type="ECO:0000256" key="8">
    <source>
        <dbReference type="ARBA" id="ARBA00023125"/>
    </source>
</evidence>
<dbReference type="Gene3D" id="1.10.486.10">
    <property type="entry name" value="PCRA, domain 4"/>
    <property type="match status" value="1"/>
</dbReference>
<keyword evidence="4 15" id="KW-0378">Hydrolase</keyword>
<dbReference type="Pfam" id="PF13361">
    <property type="entry name" value="UvrD_C"/>
    <property type="match status" value="1"/>
</dbReference>
<dbReference type="PROSITE" id="PS51217">
    <property type="entry name" value="UVRD_HELICASE_CTER"/>
    <property type="match status" value="1"/>
</dbReference>
<evidence type="ECO:0000256" key="5">
    <source>
        <dbReference type="ARBA" id="ARBA00022806"/>
    </source>
</evidence>
<feature type="binding site" evidence="15">
    <location>
        <begin position="25"/>
        <end position="32"/>
    </location>
    <ligand>
        <name>ATP</name>
        <dbReference type="ChEBI" id="CHEBI:30616"/>
    </ligand>
</feature>
<dbReference type="InterPro" id="IPR011335">
    <property type="entry name" value="Restrct_endonuc-II-like"/>
</dbReference>
<dbReference type="InterPro" id="IPR014151">
    <property type="entry name" value="DNA_helicase_AddA"/>
</dbReference>
<keyword evidence="6" id="KW-0269">Exonuclease</keyword>
<comment type="catalytic activity">
    <reaction evidence="14">
        <text>ATP + H2O = ADP + phosphate + H(+)</text>
        <dbReference type="Rhea" id="RHEA:13065"/>
        <dbReference type="ChEBI" id="CHEBI:15377"/>
        <dbReference type="ChEBI" id="CHEBI:15378"/>
        <dbReference type="ChEBI" id="CHEBI:30616"/>
        <dbReference type="ChEBI" id="CHEBI:43474"/>
        <dbReference type="ChEBI" id="CHEBI:456216"/>
        <dbReference type="EC" id="5.6.2.4"/>
    </reaction>
</comment>
<comment type="catalytic activity">
    <reaction evidence="11">
        <text>Couples ATP hydrolysis with the unwinding of duplex DNA by translocating in the 3'-5' direction.</text>
        <dbReference type="EC" id="5.6.2.4"/>
    </reaction>
</comment>
<evidence type="ECO:0000256" key="6">
    <source>
        <dbReference type="ARBA" id="ARBA00022839"/>
    </source>
</evidence>
<evidence type="ECO:0000256" key="1">
    <source>
        <dbReference type="ARBA" id="ARBA00022722"/>
    </source>
</evidence>
<evidence type="ECO:0000313" key="20">
    <source>
        <dbReference type="Proteomes" id="UP000033202"/>
    </source>
</evidence>
<dbReference type="PANTHER" id="PTHR11070:SF2">
    <property type="entry name" value="ATP-DEPENDENT DNA HELICASE SRS2"/>
    <property type="match status" value="1"/>
</dbReference>
<dbReference type="InterPro" id="IPR014017">
    <property type="entry name" value="DNA_helicase_UvrD-like_C"/>
</dbReference>
<evidence type="ECO:0000256" key="9">
    <source>
        <dbReference type="ARBA" id="ARBA00023204"/>
    </source>
</evidence>
<dbReference type="Proteomes" id="UP000033202">
    <property type="component" value="Unassembled WGS sequence"/>
</dbReference>
<accession>A0A0E9MP42</accession>
<feature type="domain" description="UvrD-like helicase ATP-binding" evidence="17">
    <location>
        <begin position="4"/>
        <end position="485"/>
    </location>
</feature>
<evidence type="ECO:0000256" key="15">
    <source>
        <dbReference type="PROSITE-ProRule" id="PRU00560"/>
    </source>
</evidence>
<name>A0A0E9MP42_9SPHN</name>
<evidence type="ECO:0000256" key="10">
    <source>
        <dbReference type="ARBA" id="ARBA00023235"/>
    </source>
</evidence>
<dbReference type="InterPro" id="IPR000212">
    <property type="entry name" value="DNA_helicase_UvrD/REP"/>
</dbReference>
<keyword evidence="8" id="KW-0238">DNA-binding</keyword>
<keyword evidence="3" id="KW-0227">DNA damage</keyword>
<dbReference type="Gene3D" id="3.40.50.300">
    <property type="entry name" value="P-loop containing nucleotide triphosphate hydrolases"/>
    <property type="match status" value="3"/>
</dbReference>